<dbReference type="AlphaFoldDB" id="A0A6L9UJJ6"/>
<sequence>MSILWQLEQALSAARAAPETAVHPVPVIRDFIDQANRLFEDFARDDRIIAMDHRIAHRWGDLLDMRITYLRDGEPYDLPSSTKVEIATALVGRGDFPFIYVDYRQAGHATVPKLIVENPEDYVPVR</sequence>
<evidence type="ECO:0000313" key="2">
    <source>
        <dbReference type="Proteomes" id="UP000483035"/>
    </source>
</evidence>
<name>A0A6L9UJJ6_9HYPH</name>
<evidence type="ECO:0000313" key="1">
    <source>
        <dbReference type="EMBL" id="NEI74307.1"/>
    </source>
</evidence>
<gene>
    <name evidence="1" type="ORF">GR212_32650</name>
</gene>
<dbReference type="RefSeq" id="WP_163993429.1">
    <property type="nucleotide sequence ID" value="NZ_WUEY01000028.1"/>
</dbReference>
<comment type="caution">
    <text evidence="1">The sequence shown here is derived from an EMBL/GenBank/DDBJ whole genome shotgun (WGS) entry which is preliminary data.</text>
</comment>
<protein>
    <submittedName>
        <fullName evidence="1">Uncharacterized protein</fullName>
    </submittedName>
</protein>
<proteinExistence type="predicted"/>
<dbReference type="Proteomes" id="UP000483035">
    <property type="component" value="Unassembled WGS sequence"/>
</dbReference>
<accession>A0A6L9UJJ6</accession>
<dbReference type="EMBL" id="WUEY01000028">
    <property type="protein sequence ID" value="NEI74307.1"/>
    <property type="molecule type" value="Genomic_DNA"/>
</dbReference>
<organism evidence="1 2">
    <name type="scientific">Rhizobium lusitanum</name>
    <dbReference type="NCBI Taxonomy" id="293958"/>
    <lineage>
        <taxon>Bacteria</taxon>
        <taxon>Pseudomonadati</taxon>
        <taxon>Pseudomonadota</taxon>
        <taxon>Alphaproteobacteria</taxon>
        <taxon>Hyphomicrobiales</taxon>
        <taxon>Rhizobiaceae</taxon>
        <taxon>Rhizobium/Agrobacterium group</taxon>
        <taxon>Rhizobium</taxon>
    </lineage>
</organism>
<reference evidence="1 2" key="1">
    <citation type="submission" date="2019-12" db="EMBL/GenBank/DDBJ databases">
        <title>Rhizobium genotypes associated with high levels of biological nitrogen fixation by grain legumes in a temperate-maritime cropping system.</title>
        <authorList>
            <person name="Maluk M."/>
            <person name="Francesc Ferrando Molina F."/>
            <person name="Lopez Del Egido L."/>
            <person name="Lafos M."/>
            <person name="Langarica-Fuentes A."/>
            <person name="Gebre Yohannes G."/>
            <person name="Young M.W."/>
            <person name="Martin P."/>
            <person name="Gantlett R."/>
            <person name="Kenicer G."/>
            <person name="Hawes C."/>
            <person name="Begg G.S."/>
            <person name="Quilliam R.S."/>
            <person name="Squire G.R."/>
            <person name="Poole P.S."/>
            <person name="Young P.W."/>
            <person name="Iannetta P.M."/>
            <person name="James E.K."/>
        </authorList>
    </citation>
    <scope>NUCLEOTIDE SEQUENCE [LARGE SCALE GENOMIC DNA]</scope>
    <source>
        <strain evidence="1 2">JHI1118</strain>
    </source>
</reference>